<feature type="transmembrane region" description="Helical" evidence="6">
    <location>
        <begin position="170"/>
        <end position="188"/>
    </location>
</feature>
<name>A0AAJ1MLM0_9SPIO</name>
<keyword evidence="3 6" id="KW-0812">Transmembrane</keyword>
<gene>
    <name evidence="7" type="ORF">PQJ61_14730</name>
</gene>
<comment type="caution">
    <text evidence="7">The sequence shown here is derived from an EMBL/GenBank/DDBJ whole genome shotgun (WGS) entry which is preliminary data.</text>
</comment>
<dbReference type="PANTHER" id="PTHR30086:SF20">
    <property type="entry name" value="ARGININE EXPORTER PROTEIN ARGO-RELATED"/>
    <property type="match status" value="1"/>
</dbReference>
<evidence type="ECO:0000256" key="5">
    <source>
        <dbReference type="ARBA" id="ARBA00023136"/>
    </source>
</evidence>
<reference evidence="7 8" key="1">
    <citation type="submission" date="2022-12" db="EMBL/GenBank/DDBJ databases">
        <title>Metagenome assembled genome from gulf of manar.</title>
        <authorList>
            <person name="Kohli P."/>
            <person name="Pk S."/>
            <person name="Venkata Ramana C."/>
            <person name="Sasikala C."/>
        </authorList>
    </citation>
    <scope>NUCLEOTIDE SEQUENCE [LARGE SCALE GENOMIC DNA]</scope>
    <source>
        <strain evidence="7">JB008</strain>
    </source>
</reference>
<protein>
    <submittedName>
        <fullName evidence="7">LysE family translocator</fullName>
    </submittedName>
</protein>
<dbReference type="Proteomes" id="UP001221217">
    <property type="component" value="Unassembled WGS sequence"/>
</dbReference>
<dbReference type="GO" id="GO:0015171">
    <property type="term" value="F:amino acid transmembrane transporter activity"/>
    <property type="evidence" value="ECO:0007669"/>
    <property type="project" value="TreeGrafter"/>
</dbReference>
<dbReference type="InterPro" id="IPR001123">
    <property type="entry name" value="LeuE-type"/>
</dbReference>
<dbReference type="AlphaFoldDB" id="A0AAJ1MLM0"/>
<dbReference type="GO" id="GO:0033228">
    <property type="term" value="P:cysteine export across plasma membrane"/>
    <property type="evidence" value="ECO:0007669"/>
    <property type="project" value="TreeGrafter"/>
</dbReference>
<evidence type="ECO:0000256" key="1">
    <source>
        <dbReference type="ARBA" id="ARBA00004651"/>
    </source>
</evidence>
<dbReference type="Pfam" id="PF01810">
    <property type="entry name" value="LysE"/>
    <property type="match status" value="1"/>
</dbReference>
<feature type="transmembrane region" description="Helical" evidence="6">
    <location>
        <begin position="130"/>
        <end position="150"/>
    </location>
</feature>
<evidence type="ECO:0000256" key="3">
    <source>
        <dbReference type="ARBA" id="ARBA00022692"/>
    </source>
</evidence>
<keyword evidence="4 6" id="KW-1133">Transmembrane helix</keyword>
<proteinExistence type="predicted"/>
<keyword evidence="5 6" id="KW-0472">Membrane</keyword>
<evidence type="ECO:0000313" key="8">
    <source>
        <dbReference type="Proteomes" id="UP001221217"/>
    </source>
</evidence>
<feature type="transmembrane region" description="Helical" evidence="6">
    <location>
        <begin position="104"/>
        <end position="124"/>
    </location>
</feature>
<organism evidence="7 8">
    <name type="scientific">Candidatus Thalassospirochaeta sargassi</name>
    <dbReference type="NCBI Taxonomy" id="3119039"/>
    <lineage>
        <taxon>Bacteria</taxon>
        <taxon>Pseudomonadati</taxon>
        <taxon>Spirochaetota</taxon>
        <taxon>Spirochaetia</taxon>
        <taxon>Spirochaetales</taxon>
        <taxon>Spirochaetaceae</taxon>
        <taxon>Candidatus Thalassospirochaeta</taxon>
    </lineage>
</organism>
<feature type="transmembrane region" description="Helical" evidence="6">
    <location>
        <begin position="30"/>
        <end position="56"/>
    </location>
</feature>
<dbReference type="PANTHER" id="PTHR30086">
    <property type="entry name" value="ARGININE EXPORTER PROTEIN ARGO"/>
    <property type="match status" value="1"/>
</dbReference>
<sequence>MLVTTFTPGPGNISSAGMGMNYGYTKTLRFLAGISSGYFCVMALSAFLSGAIINGFPTVEPLLRILGTGYILYLAWGTAKAGWNMSSDSVSHLKFKHGFLIQVINPKAAVFGITIYTGFLSGIYNQPLLQLISVLYLTFVTFLSVSLWTFGGTRIKRYLHLPKVRIAANIVLTSLLLYCAISISGLSFNSGP</sequence>
<comment type="subcellular location">
    <subcellularLocation>
        <location evidence="1">Cell membrane</location>
        <topology evidence="1">Multi-pass membrane protein</topology>
    </subcellularLocation>
</comment>
<accession>A0AAJ1MLM0</accession>
<evidence type="ECO:0000256" key="2">
    <source>
        <dbReference type="ARBA" id="ARBA00022475"/>
    </source>
</evidence>
<feature type="transmembrane region" description="Helical" evidence="6">
    <location>
        <begin position="62"/>
        <end position="83"/>
    </location>
</feature>
<dbReference type="GO" id="GO:0005886">
    <property type="term" value="C:plasma membrane"/>
    <property type="evidence" value="ECO:0007669"/>
    <property type="project" value="UniProtKB-SubCell"/>
</dbReference>
<evidence type="ECO:0000256" key="4">
    <source>
        <dbReference type="ARBA" id="ARBA00022989"/>
    </source>
</evidence>
<keyword evidence="2" id="KW-1003">Cell membrane</keyword>
<dbReference type="EMBL" id="JAQQAL010000038">
    <property type="protein sequence ID" value="MDC7228016.1"/>
    <property type="molecule type" value="Genomic_DNA"/>
</dbReference>
<evidence type="ECO:0000256" key="6">
    <source>
        <dbReference type="SAM" id="Phobius"/>
    </source>
</evidence>
<evidence type="ECO:0000313" key="7">
    <source>
        <dbReference type="EMBL" id="MDC7228016.1"/>
    </source>
</evidence>